<keyword evidence="1" id="KW-0812">Transmembrane</keyword>
<keyword evidence="1" id="KW-1133">Transmembrane helix</keyword>
<dbReference type="EMBL" id="BMZC01000016">
    <property type="protein sequence ID" value="GGZ80049.1"/>
    <property type="molecule type" value="Genomic_DNA"/>
</dbReference>
<accession>A0A8H9M6E4</accession>
<evidence type="ECO:0000313" key="3">
    <source>
        <dbReference type="Proteomes" id="UP000622604"/>
    </source>
</evidence>
<dbReference type="InterPro" id="IPR046513">
    <property type="entry name" value="DUF6691"/>
</dbReference>
<dbReference type="RefSeq" id="WP_013755246.1">
    <property type="nucleotide sequence ID" value="NZ_BMZC01000016.1"/>
</dbReference>
<evidence type="ECO:0000313" key="2">
    <source>
        <dbReference type="EMBL" id="GGZ80049.1"/>
    </source>
</evidence>
<dbReference type="AlphaFoldDB" id="A0A8H9M6E4"/>
<dbReference type="Pfam" id="PF20398">
    <property type="entry name" value="DUF6691"/>
    <property type="match status" value="1"/>
</dbReference>
<name>A0A8H9M6E4_9ALTE</name>
<organism evidence="2 3">
    <name type="scientific">Paraglaciecola chathamensis</name>
    <dbReference type="NCBI Taxonomy" id="368405"/>
    <lineage>
        <taxon>Bacteria</taxon>
        <taxon>Pseudomonadati</taxon>
        <taxon>Pseudomonadota</taxon>
        <taxon>Gammaproteobacteria</taxon>
        <taxon>Alteromonadales</taxon>
        <taxon>Alteromonadaceae</taxon>
        <taxon>Paraglaciecola</taxon>
    </lineage>
</organism>
<keyword evidence="1" id="KW-0472">Membrane</keyword>
<reference evidence="2" key="2">
    <citation type="submission" date="2020-09" db="EMBL/GenBank/DDBJ databases">
        <authorList>
            <person name="Sun Q."/>
            <person name="Kim S."/>
        </authorList>
    </citation>
    <scope>NUCLEOTIDE SEQUENCE</scope>
    <source>
        <strain evidence="2">KCTC 32337</strain>
    </source>
</reference>
<feature type="transmembrane region" description="Helical" evidence="1">
    <location>
        <begin position="42"/>
        <end position="61"/>
    </location>
</feature>
<gene>
    <name evidence="2" type="ORF">GCM10011274_42470</name>
</gene>
<feature type="transmembrane region" description="Helical" evidence="1">
    <location>
        <begin position="81"/>
        <end position="101"/>
    </location>
</feature>
<protein>
    <submittedName>
        <fullName evidence="2">Transporter</fullName>
    </submittedName>
</protein>
<comment type="caution">
    <text evidence="2">The sequence shown here is derived from an EMBL/GenBank/DDBJ whole genome shotgun (WGS) entry which is preliminary data.</text>
</comment>
<feature type="transmembrane region" description="Helical" evidence="1">
    <location>
        <begin position="107"/>
        <end position="130"/>
    </location>
</feature>
<reference evidence="2" key="1">
    <citation type="journal article" date="2014" name="Int. J. Syst. Evol. Microbiol.">
        <title>Complete genome sequence of Corynebacterium casei LMG S-19264T (=DSM 44701T), isolated from a smear-ripened cheese.</title>
        <authorList>
            <consortium name="US DOE Joint Genome Institute (JGI-PGF)"/>
            <person name="Walter F."/>
            <person name="Albersmeier A."/>
            <person name="Kalinowski J."/>
            <person name="Ruckert C."/>
        </authorList>
    </citation>
    <scope>NUCLEOTIDE SEQUENCE</scope>
    <source>
        <strain evidence="2">KCTC 32337</strain>
    </source>
</reference>
<sequence>MKALFLSLVCGLIFGFGLIVSGMSNPARVLNFFDWSQRWDPTLALVLGGAIIVALPGFHWVRKRHKPLLANEFDIPKNREIDTKLVIGAFLFGIGWGIGGFCPGPSIVAMMSFQWDVLLFVMAMLIGMLMQRWFSGKRIFKSE</sequence>
<proteinExistence type="predicted"/>
<evidence type="ECO:0000256" key="1">
    <source>
        <dbReference type="SAM" id="Phobius"/>
    </source>
</evidence>
<dbReference type="Proteomes" id="UP000622604">
    <property type="component" value="Unassembled WGS sequence"/>
</dbReference>